<dbReference type="PANTHER" id="PTHR48475">
    <property type="entry name" value="RIBONUCLEASE H"/>
    <property type="match status" value="1"/>
</dbReference>
<keyword evidence="2" id="KW-1185">Reference proteome</keyword>
<sequence length="106" mass="12284">MALKEHFEEISFHYVPRDENQMVDALATLSAMLQANCGKEMTIHMAHCQQVGEAEINGKPWYHDIREYLKKGVYPSEANENDKRTLRRLAAGFLLSEVILYKKSER</sequence>
<evidence type="ECO:0000313" key="1">
    <source>
        <dbReference type="EMBL" id="RDX75960.1"/>
    </source>
</evidence>
<reference evidence="1" key="1">
    <citation type="submission" date="2018-05" db="EMBL/GenBank/DDBJ databases">
        <title>Draft genome of Mucuna pruriens seed.</title>
        <authorList>
            <person name="Nnadi N.E."/>
            <person name="Vos R."/>
            <person name="Hasami M.H."/>
            <person name="Devisetty U.K."/>
            <person name="Aguiy J.C."/>
        </authorList>
    </citation>
    <scope>NUCLEOTIDE SEQUENCE [LARGE SCALE GENOMIC DNA]</scope>
    <source>
        <strain evidence="1">JCA_2017</strain>
    </source>
</reference>
<dbReference type="EMBL" id="QJKJ01009669">
    <property type="protein sequence ID" value="RDX75960.1"/>
    <property type="molecule type" value="Genomic_DNA"/>
</dbReference>
<organism evidence="1 2">
    <name type="scientific">Mucuna pruriens</name>
    <name type="common">Velvet bean</name>
    <name type="synonym">Dolichos pruriens</name>
    <dbReference type="NCBI Taxonomy" id="157652"/>
    <lineage>
        <taxon>Eukaryota</taxon>
        <taxon>Viridiplantae</taxon>
        <taxon>Streptophyta</taxon>
        <taxon>Embryophyta</taxon>
        <taxon>Tracheophyta</taxon>
        <taxon>Spermatophyta</taxon>
        <taxon>Magnoliopsida</taxon>
        <taxon>eudicotyledons</taxon>
        <taxon>Gunneridae</taxon>
        <taxon>Pentapetalae</taxon>
        <taxon>rosids</taxon>
        <taxon>fabids</taxon>
        <taxon>Fabales</taxon>
        <taxon>Fabaceae</taxon>
        <taxon>Papilionoideae</taxon>
        <taxon>50 kb inversion clade</taxon>
        <taxon>NPAAA clade</taxon>
        <taxon>indigoferoid/millettioid clade</taxon>
        <taxon>Phaseoleae</taxon>
        <taxon>Mucuna</taxon>
    </lineage>
</organism>
<dbReference type="PANTHER" id="PTHR48475:SF1">
    <property type="entry name" value="RNASE H TYPE-1 DOMAIN-CONTAINING PROTEIN"/>
    <property type="match status" value="1"/>
</dbReference>
<evidence type="ECO:0000313" key="2">
    <source>
        <dbReference type="Proteomes" id="UP000257109"/>
    </source>
</evidence>
<feature type="non-terminal residue" evidence="1">
    <location>
        <position position="1"/>
    </location>
</feature>
<dbReference type="OrthoDB" id="1431478at2759"/>
<gene>
    <name evidence="1" type="ORF">CR513_44103</name>
</gene>
<proteinExistence type="predicted"/>
<dbReference type="AlphaFoldDB" id="A0A371FCD5"/>
<protein>
    <submittedName>
        <fullName evidence="1">Uncharacterized protein</fullName>
    </submittedName>
</protein>
<comment type="caution">
    <text evidence="1">The sequence shown here is derived from an EMBL/GenBank/DDBJ whole genome shotgun (WGS) entry which is preliminary data.</text>
</comment>
<dbReference type="Proteomes" id="UP000257109">
    <property type="component" value="Unassembled WGS sequence"/>
</dbReference>
<name>A0A371FCD5_MUCPR</name>
<accession>A0A371FCD5</accession>